<proteinExistence type="predicted"/>
<comment type="caution">
    <text evidence="1">The sequence shown here is derived from an EMBL/GenBank/DDBJ whole genome shotgun (WGS) entry which is preliminary data.</text>
</comment>
<sequence length="189" mass="21470">MVHGRRLIFLQARAARRVCCFFRLCSALLLLLAVPFPAGPRLRCADEDARCFSSLGYWTSGSGAVGRWSAAAVQVGFNMDKYIEKWKKSSKPEPVEEPSSKKSRVGVEFSDCEIISDSGLRKPIDSYPYEIRNELRRRYVAKGPTQSCDHKFLQTDFGHNHKYGDDMFTEFRNHEGLPNSPHYGAVVQF</sequence>
<name>A0ACB9ZQB1_CATRO</name>
<keyword evidence="2" id="KW-1185">Reference proteome</keyword>
<dbReference type="Proteomes" id="UP001060085">
    <property type="component" value="Linkage Group LG08"/>
</dbReference>
<organism evidence="1 2">
    <name type="scientific">Catharanthus roseus</name>
    <name type="common">Madagascar periwinkle</name>
    <name type="synonym">Vinca rosea</name>
    <dbReference type="NCBI Taxonomy" id="4058"/>
    <lineage>
        <taxon>Eukaryota</taxon>
        <taxon>Viridiplantae</taxon>
        <taxon>Streptophyta</taxon>
        <taxon>Embryophyta</taxon>
        <taxon>Tracheophyta</taxon>
        <taxon>Spermatophyta</taxon>
        <taxon>Magnoliopsida</taxon>
        <taxon>eudicotyledons</taxon>
        <taxon>Gunneridae</taxon>
        <taxon>Pentapetalae</taxon>
        <taxon>asterids</taxon>
        <taxon>lamiids</taxon>
        <taxon>Gentianales</taxon>
        <taxon>Apocynaceae</taxon>
        <taxon>Rauvolfioideae</taxon>
        <taxon>Vinceae</taxon>
        <taxon>Catharanthinae</taxon>
        <taxon>Catharanthus</taxon>
    </lineage>
</organism>
<gene>
    <name evidence="1" type="ORF">M9H77_35228</name>
</gene>
<protein>
    <submittedName>
        <fullName evidence="1">Uncharacterized protein</fullName>
    </submittedName>
</protein>
<accession>A0ACB9ZQB1</accession>
<reference evidence="2" key="1">
    <citation type="journal article" date="2023" name="Nat. Plants">
        <title>Single-cell RNA sequencing provides a high-resolution roadmap for understanding the multicellular compartmentation of specialized metabolism.</title>
        <authorList>
            <person name="Sun S."/>
            <person name="Shen X."/>
            <person name="Li Y."/>
            <person name="Li Y."/>
            <person name="Wang S."/>
            <person name="Li R."/>
            <person name="Zhang H."/>
            <person name="Shen G."/>
            <person name="Guo B."/>
            <person name="Wei J."/>
            <person name="Xu J."/>
            <person name="St-Pierre B."/>
            <person name="Chen S."/>
            <person name="Sun C."/>
        </authorList>
    </citation>
    <scope>NUCLEOTIDE SEQUENCE [LARGE SCALE GENOMIC DNA]</scope>
</reference>
<evidence type="ECO:0000313" key="1">
    <source>
        <dbReference type="EMBL" id="KAI5649223.1"/>
    </source>
</evidence>
<dbReference type="EMBL" id="CM044708">
    <property type="protein sequence ID" value="KAI5649223.1"/>
    <property type="molecule type" value="Genomic_DNA"/>
</dbReference>
<evidence type="ECO:0000313" key="2">
    <source>
        <dbReference type="Proteomes" id="UP001060085"/>
    </source>
</evidence>